<organism evidence="4 5">
    <name type="scientific">Neoarthrinium moseri</name>
    <dbReference type="NCBI Taxonomy" id="1658444"/>
    <lineage>
        <taxon>Eukaryota</taxon>
        <taxon>Fungi</taxon>
        <taxon>Dikarya</taxon>
        <taxon>Ascomycota</taxon>
        <taxon>Pezizomycotina</taxon>
        <taxon>Sordariomycetes</taxon>
        <taxon>Xylariomycetidae</taxon>
        <taxon>Amphisphaeriales</taxon>
        <taxon>Apiosporaceae</taxon>
        <taxon>Neoarthrinium</taxon>
    </lineage>
</organism>
<dbReference type="PROSITE" id="PS00463">
    <property type="entry name" value="ZN2_CY6_FUNGAL_1"/>
    <property type="match status" value="1"/>
</dbReference>
<evidence type="ECO:0000313" key="4">
    <source>
        <dbReference type="EMBL" id="KAI1857476.1"/>
    </source>
</evidence>
<feature type="compositionally biased region" description="Polar residues" evidence="2">
    <location>
        <begin position="120"/>
        <end position="138"/>
    </location>
</feature>
<comment type="caution">
    <text evidence="4">The sequence shown here is derived from an EMBL/GenBank/DDBJ whole genome shotgun (WGS) entry which is preliminary data.</text>
</comment>
<dbReference type="Pfam" id="PF00172">
    <property type="entry name" value="Zn_clus"/>
    <property type="match status" value="1"/>
</dbReference>
<dbReference type="InterPro" id="IPR001138">
    <property type="entry name" value="Zn2Cys6_DnaBD"/>
</dbReference>
<name>A0A9P9WCW0_9PEZI</name>
<keyword evidence="5" id="KW-1185">Reference proteome</keyword>
<dbReference type="InterPro" id="IPR036864">
    <property type="entry name" value="Zn2-C6_fun-type_DNA-bd_sf"/>
</dbReference>
<dbReference type="AlphaFoldDB" id="A0A9P9WCW0"/>
<dbReference type="GO" id="GO:0008270">
    <property type="term" value="F:zinc ion binding"/>
    <property type="evidence" value="ECO:0007669"/>
    <property type="project" value="InterPro"/>
</dbReference>
<dbReference type="CDD" id="cd00067">
    <property type="entry name" value="GAL4"/>
    <property type="match status" value="1"/>
</dbReference>
<dbReference type="Gene3D" id="4.10.240.10">
    <property type="entry name" value="Zn(2)-C6 fungal-type DNA-binding domain"/>
    <property type="match status" value="1"/>
</dbReference>
<evidence type="ECO:0000259" key="3">
    <source>
        <dbReference type="PROSITE" id="PS50048"/>
    </source>
</evidence>
<protein>
    <recommendedName>
        <fullName evidence="3">Zn(2)-C6 fungal-type domain-containing protein</fullName>
    </recommendedName>
</protein>
<proteinExistence type="predicted"/>
<evidence type="ECO:0000256" key="1">
    <source>
        <dbReference type="ARBA" id="ARBA00023242"/>
    </source>
</evidence>
<dbReference type="Proteomes" id="UP000829685">
    <property type="component" value="Unassembled WGS sequence"/>
</dbReference>
<reference evidence="4" key="1">
    <citation type="submission" date="2021-03" db="EMBL/GenBank/DDBJ databases">
        <title>Revisited historic fungal species revealed as producer of novel bioactive compounds through whole genome sequencing and comparative genomics.</title>
        <authorList>
            <person name="Vignolle G.A."/>
            <person name="Hochenegger N."/>
            <person name="Mach R.L."/>
            <person name="Mach-Aigner A.R."/>
            <person name="Javad Rahimi M."/>
            <person name="Salim K.A."/>
            <person name="Chan C.M."/>
            <person name="Lim L.B.L."/>
            <person name="Cai F."/>
            <person name="Druzhinina I.S."/>
            <person name="U'Ren J.M."/>
            <person name="Derntl C."/>
        </authorList>
    </citation>
    <scope>NUCLEOTIDE SEQUENCE</scope>
    <source>
        <strain evidence="4">TUCIM 5799</strain>
    </source>
</reference>
<dbReference type="PROSITE" id="PS50048">
    <property type="entry name" value="ZN2_CY6_FUNGAL_2"/>
    <property type="match status" value="1"/>
</dbReference>
<gene>
    <name evidence="4" type="ORF">JX265_011211</name>
</gene>
<dbReference type="GO" id="GO:0000981">
    <property type="term" value="F:DNA-binding transcription factor activity, RNA polymerase II-specific"/>
    <property type="evidence" value="ECO:0007669"/>
    <property type="project" value="InterPro"/>
</dbReference>
<evidence type="ECO:0000313" key="5">
    <source>
        <dbReference type="Proteomes" id="UP000829685"/>
    </source>
</evidence>
<evidence type="ECO:0000256" key="2">
    <source>
        <dbReference type="SAM" id="MobiDB-lite"/>
    </source>
</evidence>
<dbReference type="SUPFAM" id="SSF57701">
    <property type="entry name" value="Zn2/Cys6 DNA-binding domain"/>
    <property type="match status" value="1"/>
</dbReference>
<keyword evidence="1" id="KW-0539">Nucleus</keyword>
<dbReference type="EMBL" id="JAFIMR010000040">
    <property type="protein sequence ID" value="KAI1857476.1"/>
    <property type="molecule type" value="Genomic_DNA"/>
</dbReference>
<accession>A0A9P9WCW0</accession>
<feature type="region of interest" description="Disordered" evidence="2">
    <location>
        <begin position="120"/>
        <end position="140"/>
    </location>
</feature>
<sequence>MTKTDRQKTVACGRCRGQKLRCTWEVKEPQCRRCQRANAICTIPKSRPMGRPPRDDRGASSYSNEHNEIAHCHSEGIINNKVASNEDTLMSSMTDSLDFLQWFPDPDGLSLLDYGGPASMAQSVSNSNSKDNGEQSSRPNDELLASAMGTAAGQMDLNHDEQDDDRYDPEGEQGYAKLLAQLCQLNVTLFQHPMHTNNGEVLPCMIAGTAGCRQSPGVTQSDNVASQDMSLSDLRIGNLLELTNELRKIVTRIRVLKSGTFQDAHGLERSTALVVLSCYTRLDILYSRTLEILVKGCNGGQTLKDVHLLMPGLTIDGFSLSGCHDLQLSFLVHLFEKAHARIRTCIGSCSQALLSK</sequence>
<feature type="domain" description="Zn(2)-C6 fungal-type" evidence="3">
    <location>
        <begin position="11"/>
        <end position="43"/>
    </location>
</feature>